<dbReference type="Pfam" id="PF00079">
    <property type="entry name" value="Serpin"/>
    <property type="match status" value="1"/>
</dbReference>
<comment type="caution">
    <text evidence="5">The sequence shown here is derived from an EMBL/GenBank/DDBJ whole genome shotgun (WGS) entry which is preliminary data.</text>
</comment>
<dbReference type="SUPFAM" id="SSF56574">
    <property type="entry name" value="Serpins"/>
    <property type="match status" value="1"/>
</dbReference>
<evidence type="ECO:0000313" key="5">
    <source>
        <dbReference type="EMBL" id="CAH1803336.1"/>
    </source>
</evidence>
<dbReference type="InterPro" id="IPR023795">
    <property type="entry name" value="Serpin_CS"/>
</dbReference>
<dbReference type="OrthoDB" id="671595at2759"/>
<evidence type="ECO:0000256" key="2">
    <source>
        <dbReference type="RuleBase" id="RU000411"/>
    </source>
</evidence>
<dbReference type="CDD" id="cd00172">
    <property type="entry name" value="serpin"/>
    <property type="match status" value="1"/>
</dbReference>
<dbReference type="Gene3D" id="3.30.497.10">
    <property type="entry name" value="Antithrombin, subunit I, domain 2"/>
    <property type="match status" value="1"/>
</dbReference>
<dbReference type="Proteomes" id="UP000749559">
    <property type="component" value="Unassembled WGS sequence"/>
</dbReference>
<reference evidence="5" key="1">
    <citation type="submission" date="2022-03" db="EMBL/GenBank/DDBJ databases">
        <authorList>
            <person name="Martin C."/>
        </authorList>
    </citation>
    <scope>NUCLEOTIDE SEQUENCE</scope>
</reference>
<feature type="chain" id="PRO_5035873672" description="Serpin domain-containing protein" evidence="3">
    <location>
        <begin position="20"/>
        <end position="490"/>
    </location>
</feature>
<evidence type="ECO:0000256" key="1">
    <source>
        <dbReference type="ARBA" id="ARBA00009500"/>
    </source>
</evidence>
<proteinExistence type="inferred from homology"/>
<dbReference type="InterPro" id="IPR023796">
    <property type="entry name" value="Serpin_dom"/>
</dbReference>
<evidence type="ECO:0000313" key="6">
    <source>
        <dbReference type="Proteomes" id="UP000749559"/>
    </source>
</evidence>
<name>A0A8S4QAG6_OWEFU</name>
<evidence type="ECO:0000259" key="4">
    <source>
        <dbReference type="SMART" id="SM00093"/>
    </source>
</evidence>
<feature type="domain" description="Serpin" evidence="4">
    <location>
        <begin position="42"/>
        <end position="421"/>
    </location>
</feature>
<feature type="signal peptide" evidence="3">
    <location>
        <begin position="1"/>
        <end position="19"/>
    </location>
</feature>
<protein>
    <recommendedName>
        <fullName evidence="4">Serpin domain-containing protein</fullName>
    </recommendedName>
</protein>
<sequence>MKSLLKLTVMLWIQSSLSGRYNEAHAALCKEELSAAINKFAIDMYMELSASHPGENVFFSPISITTALSMLMLGAKGETKSQMEDVLYTTGLKKCLHDTYQFFDKNLYGGVGGPILESANKLFPDQTLVVNGRFKRDIAKYYNATVEGLDYRDSAASRAIINAWVSKQTNTMIPSVLHPSSINSITVMVLINAIYFKGNWLNKFDISDTSVESFTTESGGKINVNMMYQEDLFNHYYDNDLKAQFLELPYVVGKNDGSVDIRMVIILPDAKDAINDLQNKLTHEKLAKALDELQYWPTPTYLHVPRFESRENYELHSILEAMGMDELFSASVNLDGFSTDPRVDVSTVLHEAAVVINENGTEASAVTNVIGGRSGYIPDPATVKCDRPFLFLIREVKEEVDGWAMKTIPGPILFFGKVSHPKEVQKAVCNGGNLDKCRDKCRIKCFEANKKRTDKAKKARNGKCPTWVGLMKAYKKCKIDCRVKECTNKC</sequence>
<dbReference type="GO" id="GO:0004867">
    <property type="term" value="F:serine-type endopeptidase inhibitor activity"/>
    <property type="evidence" value="ECO:0007669"/>
    <property type="project" value="InterPro"/>
</dbReference>
<dbReference type="PROSITE" id="PS00284">
    <property type="entry name" value="SERPIN"/>
    <property type="match status" value="1"/>
</dbReference>
<dbReference type="InterPro" id="IPR000215">
    <property type="entry name" value="Serpin_fam"/>
</dbReference>
<dbReference type="InterPro" id="IPR036186">
    <property type="entry name" value="Serpin_sf"/>
</dbReference>
<dbReference type="GO" id="GO:0005615">
    <property type="term" value="C:extracellular space"/>
    <property type="evidence" value="ECO:0007669"/>
    <property type="project" value="InterPro"/>
</dbReference>
<dbReference type="Gene3D" id="2.30.39.10">
    <property type="entry name" value="Alpha-1-antitrypsin, domain 1"/>
    <property type="match status" value="1"/>
</dbReference>
<accession>A0A8S4QAG6</accession>
<dbReference type="InterPro" id="IPR042178">
    <property type="entry name" value="Serpin_sf_1"/>
</dbReference>
<dbReference type="SMART" id="SM00093">
    <property type="entry name" value="SERPIN"/>
    <property type="match status" value="1"/>
</dbReference>
<dbReference type="EMBL" id="CAIIXF020000568">
    <property type="protein sequence ID" value="CAH1803336.1"/>
    <property type="molecule type" value="Genomic_DNA"/>
</dbReference>
<keyword evidence="3" id="KW-0732">Signal</keyword>
<evidence type="ECO:0000256" key="3">
    <source>
        <dbReference type="SAM" id="SignalP"/>
    </source>
</evidence>
<comment type="similarity">
    <text evidence="1 2">Belongs to the serpin family.</text>
</comment>
<keyword evidence="6" id="KW-1185">Reference proteome</keyword>
<dbReference type="PANTHER" id="PTHR11461:SF211">
    <property type="entry name" value="GH10112P-RELATED"/>
    <property type="match status" value="1"/>
</dbReference>
<dbReference type="InterPro" id="IPR042185">
    <property type="entry name" value="Serpin_sf_2"/>
</dbReference>
<dbReference type="AlphaFoldDB" id="A0A8S4QAG6"/>
<organism evidence="5 6">
    <name type="scientific">Owenia fusiformis</name>
    <name type="common">Polychaete worm</name>
    <dbReference type="NCBI Taxonomy" id="6347"/>
    <lineage>
        <taxon>Eukaryota</taxon>
        <taxon>Metazoa</taxon>
        <taxon>Spiralia</taxon>
        <taxon>Lophotrochozoa</taxon>
        <taxon>Annelida</taxon>
        <taxon>Polychaeta</taxon>
        <taxon>Sedentaria</taxon>
        <taxon>Canalipalpata</taxon>
        <taxon>Sabellida</taxon>
        <taxon>Oweniida</taxon>
        <taxon>Oweniidae</taxon>
        <taxon>Owenia</taxon>
    </lineage>
</organism>
<gene>
    <name evidence="5" type="ORF">OFUS_LOCUS26941</name>
</gene>
<dbReference type="PANTHER" id="PTHR11461">
    <property type="entry name" value="SERINE PROTEASE INHIBITOR, SERPIN"/>
    <property type="match status" value="1"/>
</dbReference>